<sequence>MKMDVAKPGENGCKTTEPVEVNS</sequence>
<name>A0A0E9PML6_ANGAN</name>
<protein>
    <submittedName>
        <fullName evidence="2">Uncharacterized protein</fullName>
    </submittedName>
</protein>
<dbReference type="EMBL" id="GBXM01103484">
    <property type="protein sequence ID" value="JAH05093.1"/>
    <property type="molecule type" value="Transcribed_RNA"/>
</dbReference>
<feature type="region of interest" description="Disordered" evidence="1">
    <location>
        <begin position="1"/>
        <end position="23"/>
    </location>
</feature>
<organism evidence="2">
    <name type="scientific">Anguilla anguilla</name>
    <name type="common">European freshwater eel</name>
    <name type="synonym">Muraena anguilla</name>
    <dbReference type="NCBI Taxonomy" id="7936"/>
    <lineage>
        <taxon>Eukaryota</taxon>
        <taxon>Metazoa</taxon>
        <taxon>Chordata</taxon>
        <taxon>Craniata</taxon>
        <taxon>Vertebrata</taxon>
        <taxon>Euteleostomi</taxon>
        <taxon>Actinopterygii</taxon>
        <taxon>Neopterygii</taxon>
        <taxon>Teleostei</taxon>
        <taxon>Anguilliformes</taxon>
        <taxon>Anguillidae</taxon>
        <taxon>Anguilla</taxon>
    </lineage>
</organism>
<accession>A0A0E9PML6</accession>
<reference evidence="2" key="1">
    <citation type="submission" date="2014-11" db="EMBL/GenBank/DDBJ databases">
        <authorList>
            <person name="Amaro Gonzalez C."/>
        </authorList>
    </citation>
    <scope>NUCLEOTIDE SEQUENCE</scope>
</reference>
<reference evidence="2" key="2">
    <citation type="journal article" date="2015" name="Fish Shellfish Immunol.">
        <title>Early steps in the European eel (Anguilla anguilla)-Vibrio vulnificus interaction in the gills: Role of the RtxA13 toxin.</title>
        <authorList>
            <person name="Callol A."/>
            <person name="Pajuelo D."/>
            <person name="Ebbesson L."/>
            <person name="Teles M."/>
            <person name="MacKenzie S."/>
            <person name="Amaro C."/>
        </authorList>
    </citation>
    <scope>NUCLEOTIDE SEQUENCE</scope>
</reference>
<dbReference type="AlphaFoldDB" id="A0A0E9PML6"/>
<evidence type="ECO:0000313" key="2">
    <source>
        <dbReference type="EMBL" id="JAH05093.1"/>
    </source>
</evidence>
<evidence type="ECO:0000256" key="1">
    <source>
        <dbReference type="SAM" id="MobiDB-lite"/>
    </source>
</evidence>
<proteinExistence type="predicted"/>